<dbReference type="PANTHER" id="PTHR43085:SF1">
    <property type="entry name" value="PSEUDOURIDINE KINASE-RELATED"/>
    <property type="match status" value="1"/>
</dbReference>
<evidence type="ECO:0000256" key="4">
    <source>
        <dbReference type="ARBA" id="ARBA00022777"/>
    </source>
</evidence>
<protein>
    <submittedName>
        <fullName evidence="8">Carbohydrate kinase</fullName>
    </submittedName>
</protein>
<dbReference type="PROSITE" id="PS00584">
    <property type="entry name" value="PFKB_KINASES_2"/>
    <property type="match status" value="1"/>
</dbReference>
<dbReference type="PROSITE" id="PS00583">
    <property type="entry name" value="PFKB_KINASES_1"/>
    <property type="match status" value="1"/>
</dbReference>
<dbReference type="PANTHER" id="PTHR43085">
    <property type="entry name" value="HEXOKINASE FAMILY MEMBER"/>
    <property type="match status" value="1"/>
</dbReference>
<evidence type="ECO:0000256" key="1">
    <source>
        <dbReference type="ARBA" id="ARBA00010688"/>
    </source>
</evidence>
<keyword evidence="5" id="KW-0067">ATP-binding</keyword>
<feature type="region of interest" description="Disordered" evidence="6">
    <location>
        <begin position="281"/>
        <end position="306"/>
    </location>
</feature>
<sequence length="306" mass="32076">MKRSVLVVGEALIDAVRTPDGAEVHSIGGSPLNVAVGLSRLGSEVELLTHIGSDENGRTITAVLEAEGVTLSTSSTTDGATSVASATIAGDGQPRYRFEVAWDVKVPGAIIADAVHLGSYAAFLAPGDNAVREVAHAARDAGRLVTLDPNIRSALLPERSQVVLRFFELLKLTDVVKLSDEDAQYLFPAMSLNDVLDHLLSCGPRLAIVTRGSAGAEFRTADASVDRRAETAEVVDTIGAGDSFMSALIHKLLATPAPLDQTALEGLARHCVTAAAITVGRRGADPPTSHELDSALHLNEESHDHS</sequence>
<dbReference type="SUPFAM" id="SSF53613">
    <property type="entry name" value="Ribokinase-like"/>
    <property type="match status" value="1"/>
</dbReference>
<dbReference type="Pfam" id="PF00294">
    <property type="entry name" value="PfkB"/>
    <property type="match status" value="1"/>
</dbReference>
<keyword evidence="9" id="KW-1185">Reference proteome</keyword>
<dbReference type="CDD" id="cd01167">
    <property type="entry name" value="bac_FRK"/>
    <property type="match status" value="1"/>
</dbReference>
<dbReference type="InterPro" id="IPR002173">
    <property type="entry name" value="Carboh/pur_kinase_PfkB_CS"/>
</dbReference>
<dbReference type="Proteomes" id="UP001165587">
    <property type="component" value="Unassembled WGS sequence"/>
</dbReference>
<keyword evidence="2" id="KW-0808">Transferase</keyword>
<feature type="compositionally biased region" description="Basic and acidic residues" evidence="6">
    <location>
        <begin position="282"/>
        <end position="306"/>
    </location>
</feature>
<dbReference type="EMBL" id="JANLCK010000001">
    <property type="protein sequence ID" value="MCS5724567.1"/>
    <property type="molecule type" value="Genomic_DNA"/>
</dbReference>
<proteinExistence type="inferred from homology"/>
<dbReference type="InterPro" id="IPR050306">
    <property type="entry name" value="PfkB_Carbo_kinase"/>
</dbReference>
<feature type="domain" description="Carbohydrate kinase PfkB" evidence="7">
    <location>
        <begin position="3"/>
        <end position="287"/>
    </location>
</feature>
<dbReference type="InterPro" id="IPR029056">
    <property type="entry name" value="Ribokinase-like"/>
</dbReference>
<dbReference type="InterPro" id="IPR011611">
    <property type="entry name" value="PfkB_dom"/>
</dbReference>
<evidence type="ECO:0000313" key="9">
    <source>
        <dbReference type="Proteomes" id="UP001165587"/>
    </source>
</evidence>
<evidence type="ECO:0000259" key="7">
    <source>
        <dbReference type="Pfam" id="PF00294"/>
    </source>
</evidence>
<comment type="similarity">
    <text evidence="1">Belongs to the carbohydrate kinase PfkB family.</text>
</comment>
<dbReference type="GO" id="GO:0005524">
    <property type="term" value="F:ATP binding"/>
    <property type="evidence" value="ECO:0007669"/>
    <property type="project" value="UniProtKB-KW"/>
</dbReference>
<dbReference type="RefSeq" id="WP_259524992.1">
    <property type="nucleotide sequence ID" value="NZ_JANLCK010000001.1"/>
</dbReference>
<organism evidence="8 9">
    <name type="scientific">Herbiconiux oxytropis</name>
    <dbReference type="NCBI Taxonomy" id="2970915"/>
    <lineage>
        <taxon>Bacteria</taxon>
        <taxon>Bacillati</taxon>
        <taxon>Actinomycetota</taxon>
        <taxon>Actinomycetes</taxon>
        <taxon>Micrococcales</taxon>
        <taxon>Microbacteriaceae</taxon>
        <taxon>Herbiconiux</taxon>
    </lineage>
</organism>
<evidence type="ECO:0000256" key="2">
    <source>
        <dbReference type="ARBA" id="ARBA00022679"/>
    </source>
</evidence>
<evidence type="ECO:0000256" key="3">
    <source>
        <dbReference type="ARBA" id="ARBA00022741"/>
    </source>
</evidence>
<evidence type="ECO:0000256" key="6">
    <source>
        <dbReference type="SAM" id="MobiDB-lite"/>
    </source>
</evidence>
<dbReference type="GO" id="GO:0016301">
    <property type="term" value="F:kinase activity"/>
    <property type="evidence" value="ECO:0007669"/>
    <property type="project" value="UniProtKB-KW"/>
</dbReference>
<name>A0AA42BS88_9MICO</name>
<comment type="caution">
    <text evidence="8">The sequence shown here is derived from an EMBL/GenBank/DDBJ whole genome shotgun (WGS) entry which is preliminary data.</text>
</comment>
<dbReference type="Gene3D" id="3.40.1190.20">
    <property type="match status" value="1"/>
</dbReference>
<reference evidence="8" key="1">
    <citation type="submission" date="2022-08" db="EMBL/GenBank/DDBJ databases">
        <authorList>
            <person name="Deng Y."/>
            <person name="Han X.-F."/>
            <person name="Zhang Y.-Q."/>
        </authorList>
    </citation>
    <scope>NUCLEOTIDE SEQUENCE</scope>
    <source>
        <strain evidence="8">CPCC 203407</strain>
    </source>
</reference>
<evidence type="ECO:0000313" key="8">
    <source>
        <dbReference type="EMBL" id="MCS5724567.1"/>
    </source>
</evidence>
<keyword evidence="3" id="KW-0547">Nucleotide-binding</keyword>
<accession>A0AA42BS88</accession>
<keyword evidence="4 8" id="KW-0418">Kinase</keyword>
<evidence type="ECO:0000256" key="5">
    <source>
        <dbReference type="ARBA" id="ARBA00022840"/>
    </source>
</evidence>
<gene>
    <name evidence="8" type="ORF">N1028_01520</name>
</gene>
<dbReference type="AlphaFoldDB" id="A0AA42BS88"/>